<dbReference type="Proteomes" id="UP000034680">
    <property type="component" value="Unassembled WGS sequence"/>
</dbReference>
<dbReference type="OrthoDB" id="8922241at2759"/>
<dbReference type="EMBL" id="LCUC01000059">
    <property type="protein sequence ID" value="KKY38244.1"/>
    <property type="molecule type" value="Genomic_DNA"/>
</dbReference>
<dbReference type="STRING" id="1214573.A0A0G2FWE5"/>
<evidence type="ECO:0000313" key="4">
    <source>
        <dbReference type="EMBL" id="KKY38244.1"/>
    </source>
</evidence>
<dbReference type="InterPro" id="IPR051260">
    <property type="entry name" value="Diverse_substr_monoxygenases"/>
</dbReference>
<dbReference type="PANTHER" id="PTHR30011:SF30">
    <property type="entry name" value="XENOBIOTIC COMPOUND MONOOXYGENASE, DSZA FAMILY (AFU_ORTHOLOGUE AFUA_6G01920)"/>
    <property type="match status" value="1"/>
</dbReference>
<dbReference type="GO" id="GO:0016705">
    <property type="term" value="F:oxidoreductase activity, acting on paired donors, with incorporation or reduction of molecular oxygen"/>
    <property type="evidence" value="ECO:0007669"/>
    <property type="project" value="InterPro"/>
</dbReference>
<dbReference type="Gene3D" id="3.20.20.30">
    <property type="entry name" value="Luciferase-like domain"/>
    <property type="match status" value="2"/>
</dbReference>
<evidence type="ECO:0000256" key="2">
    <source>
        <dbReference type="SAM" id="MobiDB-lite"/>
    </source>
</evidence>
<dbReference type="InterPro" id="IPR016215">
    <property type="entry name" value="NTA_MOA"/>
</dbReference>
<dbReference type="SUPFAM" id="SSF51679">
    <property type="entry name" value="Bacterial luciferase-like"/>
    <property type="match status" value="1"/>
</dbReference>
<feature type="domain" description="Luciferase-like" evidence="3">
    <location>
        <begin position="129"/>
        <end position="327"/>
    </location>
</feature>
<dbReference type="Pfam" id="PF00296">
    <property type="entry name" value="Bac_luciferase"/>
    <property type="match status" value="2"/>
</dbReference>
<dbReference type="PIRSF" id="PIRSF000337">
    <property type="entry name" value="NTA_MOA"/>
    <property type="match status" value="1"/>
</dbReference>
<reference evidence="4 5" key="1">
    <citation type="submission" date="2015-05" db="EMBL/GenBank/DDBJ databases">
        <title>Distinctive expansion of gene families associated with plant cell wall degradation and secondary metabolism in the genomes of grapevine trunk pathogens.</title>
        <authorList>
            <person name="Lawrence D.P."/>
            <person name="Travadon R."/>
            <person name="Rolshausen P.E."/>
            <person name="Baumgartner K."/>
        </authorList>
    </citation>
    <scope>NUCLEOTIDE SEQUENCE [LARGE SCALE GENOMIC DNA]</scope>
    <source>
        <strain evidence="4">DA912</strain>
    </source>
</reference>
<protein>
    <submittedName>
        <fullName evidence="4">Putative xenobiotic compound family</fullName>
    </submittedName>
</protein>
<dbReference type="AlphaFoldDB" id="A0A0G2FWE5"/>
<comment type="similarity">
    <text evidence="1">Belongs to the NtaA/SnaA/DszA monooxygenase family.</text>
</comment>
<accession>A0A0G2FWE5</accession>
<gene>
    <name evidence="4" type="ORF">UCDDA912_g01561</name>
</gene>
<organism evidence="4 5">
    <name type="scientific">Diaporthe ampelina</name>
    <dbReference type="NCBI Taxonomy" id="1214573"/>
    <lineage>
        <taxon>Eukaryota</taxon>
        <taxon>Fungi</taxon>
        <taxon>Dikarya</taxon>
        <taxon>Ascomycota</taxon>
        <taxon>Pezizomycotina</taxon>
        <taxon>Sordariomycetes</taxon>
        <taxon>Sordariomycetidae</taxon>
        <taxon>Diaporthales</taxon>
        <taxon>Diaporthaceae</taxon>
        <taxon>Diaporthe</taxon>
    </lineage>
</organism>
<feature type="region of interest" description="Disordered" evidence="2">
    <location>
        <begin position="368"/>
        <end position="389"/>
    </location>
</feature>
<keyword evidence="5" id="KW-1185">Reference proteome</keyword>
<proteinExistence type="inferred from homology"/>
<comment type="caution">
    <text evidence="4">The sequence shown here is derived from an EMBL/GenBank/DDBJ whole genome shotgun (WGS) entry which is preliminary data.</text>
</comment>
<feature type="domain" description="Luciferase-like" evidence="3">
    <location>
        <begin position="10"/>
        <end position="115"/>
    </location>
</feature>
<evidence type="ECO:0000259" key="3">
    <source>
        <dbReference type="Pfam" id="PF00296"/>
    </source>
</evidence>
<evidence type="ECO:0000256" key="1">
    <source>
        <dbReference type="ARBA" id="ARBA00033748"/>
    </source>
</evidence>
<evidence type="ECO:0000313" key="5">
    <source>
        <dbReference type="Proteomes" id="UP000034680"/>
    </source>
</evidence>
<dbReference type="InterPro" id="IPR036661">
    <property type="entry name" value="Luciferase-like_sf"/>
</dbReference>
<dbReference type="PANTHER" id="PTHR30011">
    <property type="entry name" value="ALKANESULFONATE MONOOXYGENASE-RELATED"/>
    <property type="match status" value="1"/>
</dbReference>
<dbReference type="GO" id="GO:0004497">
    <property type="term" value="F:monooxygenase activity"/>
    <property type="evidence" value="ECO:0007669"/>
    <property type="project" value="InterPro"/>
</dbReference>
<reference evidence="4 5" key="2">
    <citation type="submission" date="2015-05" db="EMBL/GenBank/DDBJ databases">
        <authorList>
            <person name="Morales-Cruz A."/>
            <person name="Amrine K.C."/>
            <person name="Cantu D."/>
        </authorList>
    </citation>
    <scope>NUCLEOTIDE SEQUENCE [LARGE SCALE GENOMIC DNA]</scope>
    <source>
        <strain evidence="4">DA912</strain>
    </source>
</reference>
<name>A0A0G2FWE5_9PEZI</name>
<dbReference type="InterPro" id="IPR011251">
    <property type="entry name" value="Luciferase-like_dom"/>
</dbReference>
<sequence length="399" mass="43884">MSYGQWRNPRDRSATKRRDLSYWTDLARLLERGDFNALFLADTYGWFDVYRGDAEACVRTGTQFPMGDPAVPVAAMAAVTKTLGFAITSSTSFDAPYVLAKRFSTLDHLTGGRFDRDKDIYADYQRIRTIYHKGEHFNIEAPHILDPSPQRTPFIFQAGTSPAGIQFGATHAEGIFVVGLTPNIVAPRVKAIRAKAAEVGRDPRSIKVFASITPVLGRTREEAEAKYQEALRYASEEGALTYWCGNSGIDLSRFGPDEVVTDKAPGEGAGVADVRIQSLVANLSYKGEGVPEWTPRNIARAVALGASGPVPVGTAEDIAGEMERWVRVADVDGFNVGHITTPGTWEDVVELLVPELRRRGLYAPKGESGTMRERVYGPGQSALRDDHPGSRYKYDVYTE</sequence>